<proteinExistence type="predicted"/>
<evidence type="ECO:0000313" key="1">
    <source>
        <dbReference type="EMBL" id="KAE9389469.1"/>
    </source>
</evidence>
<dbReference type="Proteomes" id="UP000799118">
    <property type="component" value="Unassembled WGS sequence"/>
</dbReference>
<dbReference type="AlphaFoldDB" id="A0A6A4GUH9"/>
<dbReference type="OrthoDB" id="3066860at2759"/>
<evidence type="ECO:0000313" key="2">
    <source>
        <dbReference type="Proteomes" id="UP000799118"/>
    </source>
</evidence>
<name>A0A6A4GUH9_9AGAR</name>
<organism evidence="1 2">
    <name type="scientific">Gymnopus androsaceus JB14</name>
    <dbReference type="NCBI Taxonomy" id="1447944"/>
    <lineage>
        <taxon>Eukaryota</taxon>
        <taxon>Fungi</taxon>
        <taxon>Dikarya</taxon>
        <taxon>Basidiomycota</taxon>
        <taxon>Agaricomycotina</taxon>
        <taxon>Agaricomycetes</taxon>
        <taxon>Agaricomycetidae</taxon>
        <taxon>Agaricales</taxon>
        <taxon>Marasmiineae</taxon>
        <taxon>Omphalotaceae</taxon>
        <taxon>Gymnopus</taxon>
    </lineage>
</organism>
<protein>
    <submittedName>
        <fullName evidence="1">Uncharacterized protein</fullName>
    </submittedName>
</protein>
<sequence length="339" mass="37705">MSEPSIHFNQSSFTRTPFTSILLGEMDSIAIQSRLSLSLRIALIPSMLPHLFINASHPRRKRRARDGTFEAQFLTSETHHVAVENLPNVSGYSTSDLFKPHPSIPNLWKMLPQGTLLILKTTTSQSPFLSPSTAELEARSTLLVLGWVLIRLPPSLKESDSSTLPKSNAQSPLERLLSKAPIYDLEDVALTVVVVDCCHCFTEAPSPAKDTSWRSATFPGHPIHSIFLPTFFNALFKHEQHNACPQGAKNGEKRQGRRFMHTDRARFGNSYFEGVGMGVAWKMQDGSPHGAVRRREAHPCLEIHRKTKNLTHCKARSGDDGAIRRVTGEIGQAEDVVDL</sequence>
<keyword evidence="2" id="KW-1185">Reference proteome</keyword>
<accession>A0A6A4GUH9</accession>
<gene>
    <name evidence="1" type="ORF">BT96DRAFT_1003232</name>
</gene>
<dbReference type="EMBL" id="ML769696">
    <property type="protein sequence ID" value="KAE9389469.1"/>
    <property type="molecule type" value="Genomic_DNA"/>
</dbReference>
<reference evidence="1" key="1">
    <citation type="journal article" date="2019" name="Environ. Microbiol.">
        <title>Fungal ecological strategies reflected in gene transcription - a case study of two litter decomposers.</title>
        <authorList>
            <person name="Barbi F."/>
            <person name="Kohler A."/>
            <person name="Barry K."/>
            <person name="Baskaran P."/>
            <person name="Daum C."/>
            <person name="Fauchery L."/>
            <person name="Ihrmark K."/>
            <person name="Kuo A."/>
            <person name="LaButti K."/>
            <person name="Lipzen A."/>
            <person name="Morin E."/>
            <person name="Grigoriev I.V."/>
            <person name="Henrissat B."/>
            <person name="Lindahl B."/>
            <person name="Martin F."/>
        </authorList>
    </citation>
    <scope>NUCLEOTIDE SEQUENCE</scope>
    <source>
        <strain evidence="1">JB14</strain>
    </source>
</reference>